<dbReference type="AlphaFoldDB" id="A0A8H3J0Y3"/>
<dbReference type="InterPro" id="IPR024079">
    <property type="entry name" value="MetalloPept_cat_dom_sf"/>
</dbReference>
<keyword evidence="1" id="KW-0732">Signal</keyword>
<proteinExistence type="predicted"/>
<name>A0A8H3J0Y3_9LECA</name>
<dbReference type="GO" id="GO:0008237">
    <property type="term" value="F:metallopeptidase activity"/>
    <property type="evidence" value="ECO:0007669"/>
    <property type="project" value="InterPro"/>
</dbReference>
<feature type="signal peptide" evidence="1">
    <location>
        <begin position="1"/>
        <end position="20"/>
    </location>
</feature>
<accession>A0A8H3J0Y3</accession>
<comment type="caution">
    <text evidence="2">The sequence shown here is derived from an EMBL/GenBank/DDBJ whole genome shotgun (WGS) entry which is preliminary data.</text>
</comment>
<dbReference type="Gene3D" id="3.40.390.10">
    <property type="entry name" value="Collagenase (Catalytic Domain)"/>
    <property type="match status" value="1"/>
</dbReference>
<protein>
    <submittedName>
        <fullName evidence="2">Uncharacterized protein</fullName>
    </submittedName>
</protein>
<evidence type="ECO:0000313" key="3">
    <source>
        <dbReference type="Proteomes" id="UP000664534"/>
    </source>
</evidence>
<keyword evidence="3" id="KW-1185">Reference proteome</keyword>
<reference evidence="2" key="1">
    <citation type="submission" date="2021-03" db="EMBL/GenBank/DDBJ databases">
        <authorList>
            <person name="Tagirdzhanova G."/>
        </authorList>
    </citation>
    <scope>NUCLEOTIDE SEQUENCE</scope>
</reference>
<feature type="chain" id="PRO_5034239934" evidence="1">
    <location>
        <begin position="21"/>
        <end position="241"/>
    </location>
</feature>
<evidence type="ECO:0000256" key="1">
    <source>
        <dbReference type="SAM" id="SignalP"/>
    </source>
</evidence>
<evidence type="ECO:0000313" key="2">
    <source>
        <dbReference type="EMBL" id="CAF9938670.1"/>
    </source>
</evidence>
<gene>
    <name evidence="2" type="ORF">IMSHALPRED_001046</name>
</gene>
<dbReference type="Proteomes" id="UP000664534">
    <property type="component" value="Unassembled WGS sequence"/>
</dbReference>
<dbReference type="OrthoDB" id="10632163at2759"/>
<dbReference type="EMBL" id="CAJPDT010000110">
    <property type="protein sequence ID" value="CAF9938670.1"/>
    <property type="molecule type" value="Genomic_DNA"/>
</dbReference>
<sequence>MHSPFLKVSILFALSFLANARPQTQAEVAIGAVEDWVSSGNYLIYSCLSRAPYVKDLLDLTYLYLQTAILSTDTPAYQAFFHTADPAVVTTILRAITAGANWTTLDHVSSRPTLVCANDYDPGLGDFWAICSKRPGLMLFQAANVPHIVACPNFFEKTQAPQSADCGVVNHANTQLIGHTNVATTQYGFLVNELAMLYIREKMPGQMLGFKEVGGLNQCLALPPDRAVTNPASYAWFVASM</sequence>
<organism evidence="2 3">
    <name type="scientific">Imshaugia aleurites</name>
    <dbReference type="NCBI Taxonomy" id="172621"/>
    <lineage>
        <taxon>Eukaryota</taxon>
        <taxon>Fungi</taxon>
        <taxon>Dikarya</taxon>
        <taxon>Ascomycota</taxon>
        <taxon>Pezizomycotina</taxon>
        <taxon>Lecanoromycetes</taxon>
        <taxon>OSLEUM clade</taxon>
        <taxon>Lecanoromycetidae</taxon>
        <taxon>Lecanorales</taxon>
        <taxon>Lecanorineae</taxon>
        <taxon>Parmeliaceae</taxon>
        <taxon>Imshaugia</taxon>
    </lineage>
</organism>